<accession>A0A974P5Z9</accession>
<dbReference type="GO" id="GO:0009055">
    <property type="term" value="F:electron transfer activity"/>
    <property type="evidence" value="ECO:0007669"/>
    <property type="project" value="InterPro"/>
</dbReference>
<organism evidence="1">
    <name type="scientific">Phenylobacterium glaciei</name>
    <dbReference type="NCBI Taxonomy" id="2803784"/>
    <lineage>
        <taxon>Bacteria</taxon>
        <taxon>Pseudomonadati</taxon>
        <taxon>Pseudomonadota</taxon>
        <taxon>Alphaproteobacteria</taxon>
        <taxon>Caulobacterales</taxon>
        <taxon>Caulobacteraceae</taxon>
        <taxon>Phenylobacterium</taxon>
    </lineage>
</organism>
<dbReference type="EMBL" id="CP068570">
    <property type="protein sequence ID" value="QQZ51044.1"/>
    <property type="molecule type" value="Genomic_DNA"/>
</dbReference>
<dbReference type="GO" id="GO:0020037">
    <property type="term" value="F:heme binding"/>
    <property type="evidence" value="ECO:0007669"/>
    <property type="project" value="InterPro"/>
</dbReference>
<dbReference type="AlphaFoldDB" id="A0A974P5Z9"/>
<reference evidence="1" key="1">
    <citation type="submission" date="2021-01" db="EMBL/GenBank/DDBJ databases">
        <title>Genome sequence of Phenylobacterium sp. 20VBR1 isolated from a valley glaceir, Ny-Alesund, Svalbard.</title>
        <authorList>
            <person name="Thomas F.A."/>
            <person name="Krishnan K.P."/>
            <person name="Sinha R.K."/>
        </authorList>
    </citation>
    <scope>NUCLEOTIDE SEQUENCE</scope>
    <source>
        <strain evidence="1">20VBR1</strain>
    </source>
</reference>
<name>A0A974P5Z9_9CAUL</name>
<sequence>MADLFDRTRTTMPLNKPRSLTKEQYADVLAYLLKFDGFPAGQSELPARSEMLAG</sequence>
<dbReference type="InterPro" id="IPR036909">
    <property type="entry name" value="Cyt_c-like_dom_sf"/>
</dbReference>
<gene>
    <name evidence="1" type="ORF">JKL49_07665</name>
</gene>
<dbReference type="Gene3D" id="1.10.760.10">
    <property type="entry name" value="Cytochrome c-like domain"/>
    <property type="match status" value="1"/>
</dbReference>
<evidence type="ECO:0000313" key="1">
    <source>
        <dbReference type="EMBL" id="QQZ51044.1"/>
    </source>
</evidence>
<protein>
    <submittedName>
        <fullName evidence="1">Uncharacterized protein</fullName>
    </submittedName>
</protein>
<proteinExistence type="predicted"/>